<organism evidence="1 2">
    <name type="scientific">Pinctada imbricata</name>
    <name type="common">Atlantic pearl-oyster</name>
    <name type="synonym">Pinctada martensii</name>
    <dbReference type="NCBI Taxonomy" id="66713"/>
    <lineage>
        <taxon>Eukaryota</taxon>
        <taxon>Metazoa</taxon>
        <taxon>Spiralia</taxon>
        <taxon>Lophotrochozoa</taxon>
        <taxon>Mollusca</taxon>
        <taxon>Bivalvia</taxon>
        <taxon>Autobranchia</taxon>
        <taxon>Pteriomorphia</taxon>
        <taxon>Pterioida</taxon>
        <taxon>Pterioidea</taxon>
        <taxon>Pteriidae</taxon>
        <taxon>Pinctada</taxon>
    </lineage>
</organism>
<dbReference type="AlphaFoldDB" id="A0AA88YR21"/>
<dbReference type="EMBL" id="VSWD01000004">
    <property type="protein sequence ID" value="KAK3105057.1"/>
    <property type="molecule type" value="Genomic_DNA"/>
</dbReference>
<accession>A0AA88YR21</accession>
<gene>
    <name evidence="1" type="ORF">FSP39_016290</name>
</gene>
<dbReference type="Proteomes" id="UP001186944">
    <property type="component" value="Unassembled WGS sequence"/>
</dbReference>
<sequence>MLPNMSELSYEDRLRKLKLPTLKFRRLQGDMIETFKITTGVYHPRQDVWNQLPESIINAKNVKTFESRLDRHWGNHPMIYNYEAEYNVKIHHQEPQQDFTPEETDVELNTEGLPTPCFQRGLR</sequence>
<name>A0AA88YR21_PINIB</name>
<comment type="caution">
    <text evidence="1">The sequence shown here is derived from an EMBL/GenBank/DDBJ whole genome shotgun (WGS) entry which is preliminary data.</text>
</comment>
<evidence type="ECO:0000313" key="1">
    <source>
        <dbReference type="EMBL" id="KAK3105057.1"/>
    </source>
</evidence>
<keyword evidence="2" id="KW-1185">Reference proteome</keyword>
<evidence type="ECO:0000313" key="2">
    <source>
        <dbReference type="Proteomes" id="UP001186944"/>
    </source>
</evidence>
<protein>
    <submittedName>
        <fullName evidence="1">Uncharacterized protein</fullName>
    </submittedName>
</protein>
<reference evidence="1" key="1">
    <citation type="submission" date="2019-08" db="EMBL/GenBank/DDBJ databases">
        <title>The improved chromosome-level genome for the pearl oyster Pinctada fucata martensii using PacBio sequencing and Hi-C.</title>
        <authorList>
            <person name="Zheng Z."/>
        </authorList>
    </citation>
    <scope>NUCLEOTIDE SEQUENCE</scope>
    <source>
        <strain evidence="1">ZZ-2019</strain>
        <tissue evidence="1">Adductor muscle</tissue>
    </source>
</reference>
<proteinExistence type="predicted"/>